<dbReference type="Pfam" id="PF01381">
    <property type="entry name" value="HTH_3"/>
    <property type="match status" value="1"/>
</dbReference>
<comment type="caution">
    <text evidence="2">The sequence shown here is derived from an EMBL/GenBank/DDBJ whole genome shotgun (WGS) entry which is preliminary data.</text>
</comment>
<dbReference type="SUPFAM" id="SSF47413">
    <property type="entry name" value="lambda repressor-like DNA-binding domains"/>
    <property type="match status" value="1"/>
</dbReference>
<evidence type="ECO:0000313" key="3">
    <source>
        <dbReference type="Proteomes" id="UP001555342"/>
    </source>
</evidence>
<organism evidence="2 3">
    <name type="scientific">Buttiauxella gaviniae</name>
    <dbReference type="NCBI Taxonomy" id="82990"/>
    <lineage>
        <taxon>Bacteria</taxon>
        <taxon>Pseudomonadati</taxon>
        <taxon>Pseudomonadota</taxon>
        <taxon>Gammaproteobacteria</taxon>
        <taxon>Enterobacterales</taxon>
        <taxon>Enterobacteriaceae</taxon>
        <taxon>Buttiauxella</taxon>
    </lineage>
</organism>
<dbReference type="SMART" id="SM00530">
    <property type="entry name" value="HTH_XRE"/>
    <property type="match status" value="1"/>
</dbReference>
<dbReference type="Gene3D" id="1.10.260.40">
    <property type="entry name" value="lambda repressor-like DNA-binding domains"/>
    <property type="match status" value="1"/>
</dbReference>
<dbReference type="InterPro" id="IPR001387">
    <property type="entry name" value="Cro/C1-type_HTH"/>
</dbReference>
<dbReference type="EMBL" id="JBFMVT010000002">
    <property type="protein sequence ID" value="MEW7313458.1"/>
    <property type="molecule type" value="Genomic_DNA"/>
</dbReference>
<feature type="domain" description="HTH cro/C1-type" evidence="1">
    <location>
        <begin position="15"/>
        <end position="73"/>
    </location>
</feature>
<dbReference type="Proteomes" id="UP001555342">
    <property type="component" value="Unassembled WGS sequence"/>
</dbReference>
<evidence type="ECO:0000313" key="2">
    <source>
        <dbReference type="EMBL" id="MEW7313458.1"/>
    </source>
</evidence>
<dbReference type="CDD" id="cd00093">
    <property type="entry name" value="HTH_XRE"/>
    <property type="match status" value="1"/>
</dbReference>
<name>A0ABV3NVB8_9ENTR</name>
<dbReference type="InterPro" id="IPR010982">
    <property type="entry name" value="Lambda_DNA-bd_dom_sf"/>
</dbReference>
<sequence length="103" mass="11850">MRTTPNYREIFCKRLKASRLACGLSQRRLGILAGIDEFVASARINRYELGIHEVDIQTAQQLADVLNVPLAYFYSDDEQLAEMILRFTRSSSQIKEDVLELVR</sequence>
<accession>A0ABV3NVB8</accession>
<gene>
    <name evidence="2" type="ORF">AB1E22_12270</name>
</gene>
<dbReference type="RefSeq" id="WP_367595568.1">
    <property type="nucleotide sequence ID" value="NZ_JBFMVT010000002.1"/>
</dbReference>
<keyword evidence="3" id="KW-1185">Reference proteome</keyword>
<dbReference type="PROSITE" id="PS50943">
    <property type="entry name" value="HTH_CROC1"/>
    <property type="match status" value="1"/>
</dbReference>
<proteinExistence type="predicted"/>
<reference evidence="2 3" key="1">
    <citation type="submission" date="2024-07" db="EMBL/GenBank/DDBJ databases">
        <authorList>
            <person name="Wang L."/>
        </authorList>
    </citation>
    <scope>NUCLEOTIDE SEQUENCE [LARGE SCALE GENOMIC DNA]</scope>
    <source>
        <strain evidence="2 3">WL359</strain>
    </source>
</reference>
<evidence type="ECO:0000259" key="1">
    <source>
        <dbReference type="PROSITE" id="PS50943"/>
    </source>
</evidence>
<protein>
    <submittedName>
        <fullName evidence="2">Helix-turn-helix transcriptional regulator</fullName>
    </submittedName>
</protein>